<keyword evidence="7" id="KW-0408">Iron</keyword>
<evidence type="ECO:0000259" key="11">
    <source>
        <dbReference type="SMART" id="SM00278"/>
    </source>
</evidence>
<dbReference type="SUPFAM" id="SSF48150">
    <property type="entry name" value="DNA-glycosylase"/>
    <property type="match status" value="1"/>
</dbReference>
<dbReference type="InterPro" id="IPR003265">
    <property type="entry name" value="HhH-GPD_domain"/>
</dbReference>
<accession>A0A7C3CWQ6</accession>
<dbReference type="PANTHER" id="PTHR10359">
    <property type="entry name" value="A/G-SPECIFIC ADENINE GLYCOSYLASE/ENDONUCLEASE III"/>
    <property type="match status" value="1"/>
</dbReference>
<dbReference type="AlphaFoldDB" id="A0A7C3CWQ6"/>
<keyword evidence="4" id="KW-0479">Metal-binding</keyword>
<keyword evidence="10" id="KW-0326">Glycosidase</keyword>
<comment type="cofactor">
    <cofactor evidence="1">
        <name>[4Fe-4S] cluster</name>
        <dbReference type="ChEBI" id="CHEBI:49883"/>
    </cofactor>
</comment>
<dbReference type="GO" id="GO:0004519">
    <property type="term" value="F:endonuclease activity"/>
    <property type="evidence" value="ECO:0007669"/>
    <property type="project" value="UniProtKB-KW"/>
</dbReference>
<dbReference type="InterPro" id="IPR003651">
    <property type="entry name" value="Endonuclease3_FeS-loop_motif"/>
</dbReference>
<dbReference type="InterPro" id="IPR000445">
    <property type="entry name" value="HhH_motif"/>
</dbReference>
<dbReference type="CDD" id="cd00056">
    <property type="entry name" value="ENDO3c"/>
    <property type="match status" value="1"/>
</dbReference>
<dbReference type="Proteomes" id="UP000886043">
    <property type="component" value="Unassembled WGS sequence"/>
</dbReference>
<evidence type="ECO:0000259" key="12">
    <source>
        <dbReference type="SMART" id="SM00478"/>
    </source>
</evidence>
<comment type="similarity">
    <text evidence="2">Belongs to the Nth/MutY family.</text>
</comment>
<evidence type="ECO:0000256" key="9">
    <source>
        <dbReference type="ARBA" id="ARBA00023204"/>
    </source>
</evidence>
<evidence type="ECO:0000256" key="6">
    <source>
        <dbReference type="ARBA" id="ARBA00022801"/>
    </source>
</evidence>
<dbReference type="Gene3D" id="1.10.340.30">
    <property type="entry name" value="Hypothetical protein, domain 2"/>
    <property type="match status" value="1"/>
</dbReference>
<dbReference type="GO" id="GO:0046872">
    <property type="term" value="F:metal ion binding"/>
    <property type="evidence" value="ECO:0007669"/>
    <property type="project" value="UniProtKB-KW"/>
</dbReference>
<name>A0A7C3CWQ6_9BACT</name>
<evidence type="ECO:0000313" key="13">
    <source>
        <dbReference type="EMBL" id="HFC97168.1"/>
    </source>
</evidence>
<dbReference type="GO" id="GO:0051539">
    <property type="term" value="F:4 iron, 4 sulfur cluster binding"/>
    <property type="evidence" value="ECO:0007669"/>
    <property type="project" value="UniProtKB-KW"/>
</dbReference>
<dbReference type="InterPro" id="IPR003583">
    <property type="entry name" value="Hlx-hairpin-Hlx_DNA-bd_motif"/>
</dbReference>
<dbReference type="SMART" id="SM00478">
    <property type="entry name" value="ENDO3c"/>
    <property type="match status" value="1"/>
</dbReference>
<keyword evidence="3" id="KW-0004">4Fe-4S</keyword>
<keyword evidence="13" id="KW-0540">Nuclease</keyword>
<dbReference type="PIRSF" id="PIRSF001435">
    <property type="entry name" value="Nth"/>
    <property type="match status" value="1"/>
</dbReference>
<dbReference type="InterPro" id="IPR011257">
    <property type="entry name" value="DNA_glycosylase"/>
</dbReference>
<dbReference type="GO" id="GO:0003677">
    <property type="term" value="F:DNA binding"/>
    <property type="evidence" value="ECO:0007669"/>
    <property type="project" value="InterPro"/>
</dbReference>
<keyword evidence="8" id="KW-0411">Iron-sulfur</keyword>
<evidence type="ECO:0000256" key="4">
    <source>
        <dbReference type="ARBA" id="ARBA00022723"/>
    </source>
</evidence>
<dbReference type="GO" id="GO:0019104">
    <property type="term" value="F:DNA N-glycosylase activity"/>
    <property type="evidence" value="ECO:0007669"/>
    <property type="project" value="UniProtKB-ARBA"/>
</dbReference>
<dbReference type="EMBL" id="DRMH01000017">
    <property type="protein sequence ID" value="HFC97168.1"/>
    <property type="molecule type" value="Genomic_DNA"/>
</dbReference>
<dbReference type="InterPro" id="IPR023170">
    <property type="entry name" value="HhH_base_excis_C"/>
</dbReference>
<keyword evidence="5" id="KW-0227">DNA damage</keyword>
<proteinExistence type="inferred from homology"/>
<dbReference type="SMART" id="SM00278">
    <property type="entry name" value="HhH1"/>
    <property type="match status" value="1"/>
</dbReference>
<evidence type="ECO:0000256" key="10">
    <source>
        <dbReference type="ARBA" id="ARBA00023295"/>
    </source>
</evidence>
<protein>
    <submittedName>
        <fullName evidence="13">Endonuclease III domain-containing protein</fullName>
    </submittedName>
</protein>
<gene>
    <name evidence="13" type="ORF">ENJ40_01750</name>
</gene>
<evidence type="ECO:0000256" key="7">
    <source>
        <dbReference type="ARBA" id="ARBA00023004"/>
    </source>
</evidence>
<evidence type="ECO:0000256" key="1">
    <source>
        <dbReference type="ARBA" id="ARBA00001966"/>
    </source>
</evidence>
<evidence type="ECO:0000256" key="3">
    <source>
        <dbReference type="ARBA" id="ARBA00022485"/>
    </source>
</evidence>
<comment type="caution">
    <text evidence="13">The sequence shown here is derived from an EMBL/GenBank/DDBJ whole genome shotgun (WGS) entry which is preliminary data.</text>
</comment>
<evidence type="ECO:0000256" key="2">
    <source>
        <dbReference type="ARBA" id="ARBA00008343"/>
    </source>
</evidence>
<organism evidence="13">
    <name type="scientific">Thermosulfurimonas dismutans</name>
    <dbReference type="NCBI Taxonomy" id="999894"/>
    <lineage>
        <taxon>Bacteria</taxon>
        <taxon>Pseudomonadati</taxon>
        <taxon>Thermodesulfobacteriota</taxon>
        <taxon>Thermodesulfobacteria</taxon>
        <taxon>Thermodesulfobacteriales</taxon>
        <taxon>Thermodesulfobacteriaceae</taxon>
        <taxon>Thermosulfurimonas</taxon>
    </lineage>
</organism>
<reference evidence="13" key="1">
    <citation type="journal article" date="2020" name="mSystems">
        <title>Genome- and Community-Level Interaction Insights into Carbon Utilization and Element Cycling Functions of Hydrothermarchaeota in Hydrothermal Sediment.</title>
        <authorList>
            <person name="Zhou Z."/>
            <person name="Liu Y."/>
            <person name="Xu W."/>
            <person name="Pan J."/>
            <person name="Luo Z.H."/>
            <person name="Li M."/>
        </authorList>
    </citation>
    <scope>NUCLEOTIDE SEQUENCE [LARGE SCALE GENOMIC DNA]</scope>
    <source>
        <strain evidence="13">HyVt-483</strain>
    </source>
</reference>
<evidence type="ECO:0000256" key="5">
    <source>
        <dbReference type="ARBA" id="ARBA00022763"/>
    </source>
</evidence>
<dbReference type="Gene3D" id="1.10.1670.10">
    <property type="entry name" value="Helix-hairpin-Helix base-excision DNA repair enzymes (C-terminal)"/>
    <property type="match status" value="1"/>
</dbReference>
<feature type="domain" description="Helix-hairpin-helix DNA-binding motif class 1" evidence="11">
    <location>
        <begin position="120"/>
        <end position="139"/>
    </location>
</feature>
<dbReference type="Pfam" id="PF10576">
    <property type="entry name" value="EndIII_4Fe-2S"/>
    <property type="match status" value="1"/>
</dbReference>
<evidence type="ECO:0000256" key="8">
    <source>
        <dbReference type="ARBA" id="ARBA00023014"/>
    </source>
</evidence>
<keyword evidence="9" id="KW-0234">DNA repair</keyword>
<dbReference type="PANTHER" id="PTHR10359:SF19">
    <property type="entry name" value="DNA REPAIR GLYCOSYLASE MJ1434-RELATED"/>
    <property type="match status" value="1"/>
</dbReference>
<sequence>MSSFYQEVLKEIYERLYAHFGPQNWWPAETPFEVCVGAILTQNTSWRNVERAIENLKAHGLLSPEALNELTEGELAAFIRPAGYFRVKARRLKAFVRWLVEDYEGRLEKLSEKETEELRRELLSLPGIGPETADSILLYALERPVFVVDAYTRRILLRHGLITEEADYHEIQELFMENLPPEVPLFNEYHALFVACGKHLCRPKKPLCAECPLRDLDEFLT</sequence>
<keyword evidence="6" id="KW-0378">Hydrolase</keyword>
<dbReference type="Pfam" id="PF00730">
    <property type="entry name" value="HhH-GPD"/>
    <property type="match status" value="1"/>
</dbReference>
<dbReference type="Pfam" id="PF00633">
    <property type="entry name" value="HHH"/>
    <property type="match status" value="1"/>
</dbReference>
<keyword evidence="13" id="KW-0255">Endonuclease</keyword>
<feature type="domain" description="HhH-GPD" evidence="12">
    <location>
        <begin position="40"/>
        <end position="199"/>
    </location>
</feature>
<dbReference type="GO" id="GO:0006284">
    <property type="term" value="P:base-excision repair"/>
    <property type="evidence" value="ECO:0007669"/>
    <property type="project" value="InterPro"/>
</dbReference>